<reference evidence="4" key="1">
    <citation type="submission" date="2006-03" db="EMBL/GenBank/DDBJ databases">
        <title>Complete genome sequence of Gemmatimonas aurantiaca T-27 that represents a novel phylum Gemmatimonadetes.</title>
        <authorList>
            <person name="Takasaki K."/>
            <person name="Ichikawa N."/>
            <person name="Miura H."/>
            <person name="Matsushita S."/>
            <person name="Watanabe Y."/>
            <person name="Oguchi A."/>
            <person name="Ankai A."/>
            <person name="Yashiro I."/>
            <person name="Takahashi M."/>
            <person name="Terui Y."/>
            <person name="Fukui S."/>
            <person name="Yokoyama H."/>
            <person name="Tanikawa S."/>
            <person name="Hanada S."/>
            <person name="Kamagata Y."/>
            <person name="Fujita N."/>
        </authorList>
    </citation>
    <scope>NUCLEOTIDE SEQUENCE [LARGE SCALE GENOMIC DNA]</scope>
    <source>
        <strain evidence="4">T-27 / DSM 14586 / JCM 11422 / NBRC 100505</strain>
    </source>
</reference>
<keyword evidence="4" id="KW-1185">Reference proteome</keyword>
<dbReference type="Gene3D" id="3.30.450.40">
    <property type="match status" value="1"/>
</dbReference>
<dbReference type="InterPro" id="IPR003018">
    <property type="entry name" value="GAF"/>
</dbReference>
<dbReference type="HOGENOM" id="CLU_629707_0_0_0"/>
<evidence type="ECO:0000259" key="2">
    <source>
        <dbReference type="SMART" id="SM00065"/>
    </source>
</evidence>
<organism evidence="3 4">
    <name type="scientific">Gemmatimonas aurantiaca (strain DSM 14586 / JCM 11422 / NBRC 100505 / T-27)</name>
    <dbReference type="NCBI Taxonomy" id="379066"/>
    <lineage>
        <taxon>Bacteria</taxon>
        <taxon>Pseudomonadati</taxon>
        <taxon>Gemmatimonadota</taxon>
        <taxon>Gemmatimonadia</taxon>
        <taxon>Gemmatimonadales</taxon>
        <taxon>Gemmatimonadaceae</taxon>
        <taxon>Gemmatimonas</taxon>
    </lineage>
</organism>
<dbReference type="Pfam" id="PF01590">
    <property type="entry name" value="GAF"/>
    <property type="match status" value="1"/>
</dbReference>
<protein>
    <recommendedName>
        <fullName evidence="2">GAF domain-containing protein</fullName>
    </recommendedName>
</protein>
<dbReference type="SUPFAM" id="SSF55781">
    <property type="entry name" value="GAF domain-like"/>
    <property type="match status" value="1"/>
</dbReference>
<dbReference type="Proteomes" id="UP000002209">
    <property type="component" value="Chromosome"/>
</dbReference>
<dbReference type="InterPro" id="IPR029016">
    <property type="entry name" value="GAF-like_dom_sf"/>
</dbReference>
<proteinExistence type="predicted"/>
<name>C1A3U5_GEMAT</name>
<accession>C1A3U5</accession>
<dbReference type="eggNOG" id="COG3605">
    <property type="taxonomic scope" value="Bacteria"/>
</dbReference>
<dbReference type="STRING" id="379066.GAU_1728"/>
<dbReference type="KEGG" id="gau:GAU_1728"/>
<keyword evidence="1" id="KW-0175">Coiled coil</keyword>
<dbReference type="SMART" id="SM00065">
    <property type="entry name" value="GAF"/>
    <property type="match status" value="1"/>
</dbReference>
<dbReference type="EMBL" id="AP009153">
    <property type="protein sequence ID" value="BAH38770.1"/>
    <property type="molecule type" value="Genomic_DNA"/>
</dbReference>
<evidence type="ECO:0000313" key="4">
    <source>
        <dbReference type="Proteomes" id="UP000002209"/>
    </source>
</evidence>
<dbReference type="AlphaFoldDB" id="C1A3U5"/>
<sequence length="450" mass="49506">MMVADVFSTSLSLVMPPRSLASLAHALTASPDLDGALVALGECLAELDRGASVALIHYDARRDMLRDRYTPVGAQVHRTSIETTFDHLPEPVRARILAGGPFLDVTDRSADYARLCGFATALDGGVLALRGLRVEGQLGAVLALYEPRKIFGTRTTERIAPAVALFDLAYARISERDAREEAVRTLEDVTQRVHGEYVRKLSVLEAELREVRNTPRQVTAFHSAEAIALQADAARAQEEMRRAGRKAELADQQLASAVGQLEQAHIELHRRSEALRQRTRTLYLVDRALSLDAETTDARTLVDALLALVGDDMQAQRCSLMLRAPEPDHLYLAAARGIAPNIVEGMRIRIGEGVAGRVAAAREPLLVQDVREASQHPLLRDQYFTTGSFISFPLVYHDELVGVLNLTNRAQRGIYTEEDVERVRLLGLVISLIASRNGLPQALLETLHAR</sequence>
<feature type="domain" description="GAF" evidence="2">
    <location>
        <begin position="297"/>
        <end position="444"/>
    </location>
</feature>
<evidence type="ECO:0000256" key="1">
    <source>
        <dbReference type="SAM" id="Coils"/>
    </source>
</evidence>
<evidence type="ECO:0000313" key="3">
    <source>
        <dbReference type="EMBL" id="BAH38770.1"/>
    </source>
</evidence>
<gene>
    <name evidence="3" type="ordered locus">GAU_1728</name>
</gene>
<feature type="coiled-coil region" evidence="1">
    <location>
        <begin position="226"/>
        <end position="253"/>
    </location>
</feature>